<name>A0AAD9S598_PHOAM</name>
<accession>A0AAD9S598</accession>
<sequence length="136" mass="14224">MPFGKAGQSSILIYNFGGQDHDGQLGSWLQSMSSAGVASANILNTVYSEANSDDEPAGIGSVASILSACGVQSAAKPANGTGSSASKLDLSGTPSAPGTSSISESLYNPNDKDSDHVKDEDHEKYEHRQDHDWCKY</sequence>
<feature type="compositionally biased region" description="Polar residues" evidence="1">
    <location>
        <begin position="80"/>
        <end position="108"/>
    </location>
</feature>
<protein>
    <submittedName>
        <fullName evidence="2">Uncharacterized protein</fullName>
    </submittedName>
</protein>
<evidence type="ECO:0000313" key="2">
    <source>
        <dbReference type="EMBL" id="KAK2597277.1"/>
    </source>
</evidence>
<organism evidence="2 3">
    <name type="scientific">Phomopsis amygdali</name>
    <name type="common">Fusicoccum amygdali</name>
    <dbReference type="NCBI Taxonomy" id="1214568"/>
    <lineage>
        <taxon>Eukaryota</taxon>
        <taxon>Fungi</taxon>
        <taxon>Dikarya</taxon>
        <taxon>Ascomycota</taxon>
        <taxon>Pezizomycotina</taxon>
        <taxon>Sordariomycetes</taxon>
        <taxon>Sordariomycetidae</taxon>
        <taxon>Diaporthales</taxon>
        <taxon>Diaporthaceae</taxon>
        <taxon>Diaporthe</taxon>
    </lineage>
</organism>
<gene>
    <name evidence="2" type="ORF">N8I77_013137</name>
</gene>
<dbReference type="EMBL" id="JAUJFL010000010">
    <property type="protein sequence ID" value="KAK2597277.1"/>
    <property type="molecule type" value="Genomic_DNA"/>
</dbReference>
<dbReference type="AlphaFoldDB" id="A0AAD9S598"/>
<feature type="compositionally biased region" description="Basic and acidic residues" evidence="1">
    <location>
        <begin position="110"/>
        <end position="136"/>
    </location>
</feature>
<feature type="region of interest" description="Disordered" evidence="1">
    <location>
        <begin position="74"/>
        <end position="136"/>
    </location>
</feature>
<reference evidence="2" key="1">
    <citation type="submission" date="2023-06" db="EMBL/GenBank/DDBJ databases">
        <authorList>
            <person name="Noh H."/>
        </authorList>
    </citation>
    <scope>NUCLEOTIDE SEQUENCE</scope>
    <source>
        <strain evidence="2">DUCC20226</strain>
    </source>
</reference>
<evidence type="ECO:0000256" key="1">
    <source>
        <dbReference type="SAM" id="MobiDB-lite"/>
    </source>
</evidence>
<keyword evidence="3" id="KW-1185">Reference proteome</keyword>
<evidence type="ECO:0000313" key="3">
    <source>
        <dbReference type="Proteomes" id="UP001265746"/>
    </source>
</evidence>
<comment type="caution">
    <text evidence="2">The sequence shown here is derived from an EMBL/GenBank/DDBJ whole genome shotgun (WGS) entry which is preliminary data.</text>
</comment>
<proteinExistence type="predicted"/>
<dbReference type="Proteomes" id="UP001265746">
    <property type="component" value="Unassembled WGS sequence"/>
</dbReference>